<sequence>MALKVSIDLSRKFIVSADSDHVFALLSDVEASAAHFPKVHAITKIGDNRFKWEMEKVNLGTHSAQTAYACEYIANSTDKTVEWFPIKGEGNSEVSGKWTIKELSAGTELSFVTKAVLTLPLPGLLKLAISPMVKMEFAGMVDTYITNIKTVLV</sequence>
<dbReference type="InterPro" id="IPR023393">
    <property type="entry name" value="START-like_dom_sf"/>
</dbReference>
<dbReference type="EMBL" id="JAVRHX010000001">
    <property type="protein sequence ID" value="MDT0594134.1"/>
    <property type="molecule type" value="Genomic_DNA"/>
</dbReference>
<dbReference type="InterPro" id="IPR010419">
    <property type="entry name" value="CO_DH_gsu"/>
</dbReference>
<comment type="caution">
    <text evidence="1">The sequence shown here is derived from an EMBL/GenBank/DDBJ whole genome shotgun (WGS) entry which is preliminary data.</text>
</comment>
<name>A0ABU2ZND5_9ALTE</name>
<protein>
    <submittedName>
        <fullName evidence="1">SRPBCC family protein</fullName>
    </submittedName>
</protein>
<dbReference type="SUPFAM" id="SSF55961">
    <property type="entry name" value="Bet v1-like"/>
    <property type="match status" value="1"/>
</dbReference>
<dbReference type="RefSeq" id="WP_311367618.1">
    <property type="nucleotide sequence ID" value="NZ_JAVRHX010000001.1"/>
</dbReference>
<dbReference type="Gene3D" id="3.30.530.20">
    <property type="match status" value="1"/>
</dbReference>
<gene>
    <name evidence="1" type="ORF">RM552_04685</name>
</gene>
<dbReference type="Proteomes" id="UP001253545">
    <property type="component" value="Unassembled WGS sequence"/>
</dbReference>
<keyword evidence="2" id="KW-1185">Reference proteome</keyword>
<evidence type="ECO:0000313" key="1">
    <source>
        <dbReference type="EMBL" id="MDT0594134.1"/>
    </source>
</evidence>
<dbReference type="Pfam" id="PF06240">
    <property type="entry name" value="COXG"/>
    <property type="match status" value="1"/>
</dbReference>
<accession>A0ABU2ZND5</accession>
<reference evidence="1 2" key="1">
    <citation type="submission" date="2023-09" db="EMBL/GenBank/DDBJ databases">
        <authorList>
            <person name="Rey-Velasco X."/>
        </authorList>
    </citation>
    <scope>NUCLEOTIDE SEQUENCE [LARGE SCALE GENOMIC DNA]</scope>
    <source>
        <strain evidence="1 2">P117</strain>
    </source>
</reference>
<evidence type="ECO:0000313" key="2">
    <source>
        <dbReference type="Proteomes" id="UP001253545"/>
    </source>
</evidence>
<proteinExistence type="predicted"/>
<organism evidence="1 2">
    <name type="scientific">Glaciecola petra</name>
    <dbReference type="NCBI Taxonomy" id="3075602"/>
    <lineage>
        <taxon>Bacteria</taxon>
        <taxon>Pseudomonadati</taxon>
        <taxon>Pseudomonadota</taxon>
        <taxon>Gammaproteobacteria</taxon>
        <taxon>Alteromonadales</taxon>
        <taxon>Alteromonadaceae</taxon>
        <taxon>Glaciecola</taxon>
    </lineage>
</organism>
<dbReference type="CDD" id="cd07819">
    <property type="entry name" value="SRPBCC_2"/>
    <property type="match status" value="1"/>
</dbReference>